<dbReference type="RefSeq" id="WP_197003640.1">
    <property type="nucleotide sequence ID" value="NZ_BONS01000016.1"/>
</dbReference>
<gene>
    <name evidence="2" type="ORF">IW245_002894</name>
</gene>
<keyword evidence="1" id="KW-0812">Transmembrane</keyword>
<keyword evidence="1" id="KW-1133">Transmembrane helix</keyword>
<evidence type="ECO:0000256" key="1">
    <source>
        <dbReference type="SAM" id="Phobius"/>
    </source>
</evidence>
<organism evidence="2 3">
    <name type="scientific">Longispora fulva</name>
    <dbReference type="NCBI Taxonomy" id="619741"/>
    <lineage>
        <taxon>Bacteria</taxon>
        <taxon>Bacillati</taxon>
        <taxon>Actinomycetota</taxon>
        <taxon>Actinomycetes</taxon>
        <taxon>Micromonosporales</taxon>
        <taxon>Micromonosporaceae</taxon>
        <taxon>Longispora</taxon>
    </lineage>
</organism>
<feature type="transmembrane region" description="Helical" evidence="1">
    <location>
        <begin position="198"/>
        <end position="216"/>
    </location>
</feature>
<dbReference type="EMBL" id="JADOUF010000001">
    <property type="protein sequence ID" value="MBG6136700.1"/>
    <property type="molecule type" value="Genomic_DNA"/>
</dbReference>
<evidence type="ECO:0000313" key="3">
    <source>
        <dbReference type="Proteomes" id="UP000622552"/>
    </source>
</evidence>
<evidence type="ECO:0000313" key="2">
    <source>
        <dbReference type="EMBL" id="MBG6136700.1"/>
    </source>
</evidence>
<sequence>MRALWKVPFLLLTPALGVAVYGAMYEAVFTMMDGASYVVADDGNWDVMEVTCNVVLAVVMALVGLMIGRWRRASLPPWVAVPLLGVGVAGVLVPLVSDGSYRGEPSWPVLVGAAVWVVVLASAAFGAARLSERLAGALVLVGGLSAYYLGVASNMALHPDLNLGPEYSAARFPLAILTSTPFAGDGIGAGLVIQVSGLLPQLLLAASAFAVTYLAVSERAVERVGVPAIA</sequence>
<name>A0A8J7GGE4_9ACTN</name>
<keyword evidence="3" id="KW-1185">Reference proteome</keyword>
<feature type="transmembrane region" description="Helical" evidence="1">
    <location>
        <begin position="107"/>
        <end position="127"/>
    </location>
</feature>
<dbReference type="AlphaFoldDB" id="A0A8J7GGE4"/>
<proteinExistence type="predicted"/>
<comment type="caution">
    <text evidence="2">The sequence shown here is derived from an EMBL/GenBank/DDBJ whole genome shotgun (WGS) entry which is preliminary data.</text>
</comment>
<feature type="transmembrane region" description="Helical" evidence="1">
    <location>
        <begin position="46"/>
        <end position="68"/>
    </location>
</feature>
<feature type="transmembrane region" description="Helical" evidence="1">
    <location>
        <begin position="75"/>
        <end position="95"/>
    </location>
</feature>
<reference evidence="2" key="1">
    <citation type="submission" date="2020-11" db="EMBL/GenBank/DDBJ databases">
        <title>Sequencing the genomes of 1000 actinobacteria strains.</title>
        <authorList>
            <person name="Klenk H.-P."/>
        </authorList>
    </citation>
    <scope>NUCLEOTIDE SEQUENCE</scope>
    <source>
        <strain evidence="2">DSM 45356</strain>
    </source>
</reference>
<protein>
    <submittedName>
        <fullName evidence="2">Uncharacterized protein</fullName>
    </submittedName>
</protein>
<keyword evidence="1" id="KW-0472">Membrane</keyword>
<feature type="transmembrane region" description="Helical" evidence="1">
    <location>
        <begin position="134"/>
        <end position="157"/>
    </location>
</feature>
<dbReference type="Proteomes" id="UP000622552">
    <property type="component" value="Unassembled WGS sequence"/>
</dbReference>
<accession>A0A8J7GGE4</accession>